<evidence type="ECO:0000256" key="1">
    <source>
        <dbReference type="SAM" id="Phobius"/>
    </source>
</evidence>
<sequence length="117" mass="12267">MPPTFLLILLALLSAALSPPVLAGLLIALLSPRWRRLAGRVLGLALLAGGLVDALCRLAGLGGEGWLGFVDGPFVAACAVFTAWAVLHVGLLLLGEWRRRRAVEVVSPPIPGGTNIW</sequence>
<keyword evidence="1" id="KW-0472">Membrane</keyword>
<name>A0ABV0GAS7_9BURK</name>
<dbReference type="Proteomes" id="UP001462640">
    <property type="component" value="Unassembled WGS sequence"/>
</dbReference>
<feature type="transmembrane region" description="Helical" evidence="1">
    <location>
        <begin position="41"/>
        <end position="62"/>
    </location>
</feature>
<evidence type="ECO:0000313" key="2">
    <source>
        <dbReference type="EMBL" id="MEO3712162.1"/>
    </source>
</evidence>
<keyword evidence="1" id="KW-0812">Transmembrane</keyword>
<reference evidence="2 3" key="1">
    <citation type="submission" date="2024-05" db="EMBL/GenBank/DDBJ databases">
        <title>Roseateles sp. 2.12 16S ribosomal RNA gene Genome sequencing and assembly.</title>
        <authorList>
            <person name="Woo H."/>
        </authorList>
    </citation>
    <scope>NUCLEOTIDE SEQUENCE [LARGE SCALE GENOMIC DNA]</scope>
    <source>
        <strain evidence="2 3">2.12</strain>
    </source>
</reference>
<protein>
    <submittedName>
        <fullName evidence="2">Uncharacterized protein</fullName>
    </submittedName>
</protein>
<feature type="transmembrane region" description="Helical" evidence="1">
    <location>
        <begin position="74"/>
        <end position="94"/>
    </location>
</feature>
<keyword evidence="1" id="KW-1133">Transmembrane helix</keyword>
<keyword evidence="3" id="KW-1185">Reference proteome</keyword>
<gene>
    <name evidence="2" type="ORF">ABDJ40_05190</name>
</gene>
<evidence type="ECO:0000313" key="3">
    <source>
        <dbReference type="Proteomes" id="UP001462640"/>
    </source>
</evidence>
<dbReference type="RefSeq" id="WP_347606944.1">
    <property type="nucleotide sequence ID" value="NZ_JBDPZC010000001.1"/>
</dbReference>
<dbReference type="EMBL" id="JBDPZC010000001">
    <property type="protein sequence ID" value="MEO3712162.1"/>
    <property type="molecule type" value="Genomic_DNA"/>
</dbReference>
<comment type="caution">
    <text evidence="2">The sequence shown here is derived from an EMBL/GenBank/DDBJ whole genome shotgun (WGS) entry which is preliminary data.</text>
</comment>
<proteinExistence type="predicted"/>
<feature type="transmembrane region" description="Helical" evidence="1">
    <location>
        <begin position="6"/>
        <end position="29"/>
    </location>
</feature>
<accession>A0ABV0GAS7</accession>
<organism evidence="2 3">
    <name type="scientific">Roseateles flavus</name>
    <dbReference type="NCBI Taxonomy" id="3149041"/>
    <lineage>
        <taxon>Bacteria</taxon>
        <taxon>Pseudomonadati</taxon>
        <taxon>Pseudomonadota</taxon>
        <taxon>Betaproteobacteria</taxon>
        <taxon>Burkholderiales</taxon>
        <taxon>Sphaerotilaceae</taxon>
        <taxon>Roseateles</taxon>
    </lineage>
</organism>